<evidence type="ECO:0000313" key="3">
    <source>
        <dbReference type="Proteomes" id="UP000094844"/>
    </source>
</evidence>
<reference evidence="2 3" key="1">
    <citation type="submission" date="2016-09" db="EMBL/GenBank/DDBJ databases">
        <authorList>
            <person name="Capua I."/>
            <person name="De Benedictis P."/>
            <person name="Joannis T."/>
            <person name="Lombin L.H."/>
            <person name="Cattoli G."/>
        </authorList>
    </citation>
    <scope>NUCLEOTIDE SEQUENCE [LARGE SCALE GENOMIC DNA]</scope>
    <source>
        <strain evidence="2 3">GB001</strain>
    </source>
</reference>
<evidence type="ECO:0000313" key="2">
    <source>
        <dbReference type="EMBL" id="SCM52424.1"/>
    </source>
</evidence>
<dbReference type="InterPro" id="IPR057150">
    <property type="entry name" value="DUF7828"/>
</dbReference>
<feature type="domain" description="DUF7828" evidence="1">
    <location>
        <begin position="8"/>
        <end position="67"/>
    </location>
</feature>
<sequence>MKNKHVKSAVNEFGCLISASEFSDPTLWKFYCFHCSCPMELVVIHGETAYFIHDPMQLTEIAFSACPTLVC</sequence>
<name>A0A1C6Z004_HAFAL</name>
<accession>A0A1C6Z004</accession>
<dbReference type="Proteomes" id="UP000094844">
    <property type="component" value="Unassembled WGS sequence"/>
</dbReference>
<organism evidence="2 3">
    <name type="scientific">Hafnia alvei</name>
    <dbReference type="NCBI Taxonomy" id="569"/>
    <lineage>
        <taxon>Bacteria</taxon>
        <taxon>Pseudomonadati</taxon>
        <taxon>Pseudomonadota</taxon>
        <taxon>Gammaproteobacteria</taxon>
        <taxon>Enterobacterales</taxon>
        <taxon>Hafniaceae</taxon>
        <taxon>Hafnia</taxon>
    </lineage>
</organism>
<gene>
    <name evidence="2" type="ORF">BN1044_01908</name>
</gene>
<dbReference type="Pfam" id="PF25165">
    <property type="entry name" value="DUF7828"/>
    <property type="match status" value="1"/>
</dbReference>
<protein>
    <recommendedName>
        <fullName evidence="1">DUF7828 domain-containing protein</fullName>
    </recommendedName>
</protein>
<dbReference type="AlphaFoldDB" id="A0A1C6Z004"/>
<dbReference type="EMBL" id="FMIQ01000033">
    <property type="protein sequence ID" value="SCM52424.1"/>
    <property type="molecule type" value="Genomic_DNA"/>
</dbReference>
<evidence type="ECO:0000259" key="1">
    <source>
        <dbReference type="Pfam" id="PF25165"/>
    </source>
</evidence>
<proteinExistence type="predicted"/>